<sequence>MGYIRYKNLDFAILPLDAETLLETLRVMHDGKIDLSRLEDYLTPTCVHNVWRRIPTAADFPLSIGCRMPLVAGLEGEFKASLTPEDPTA</sequence>
<dbReference type="WBParaSite" id="PEQ_0001350401-mRNA-1">
    <property type="protein sequence ID" value="PEQ_0001350401-mRNA-1"/>
    <property type="gene ID" value="PEQ_0001350401"/>
</dbReference>
<proteinExistence type="predicted"/>
<evidence type="ECO:0000313" key="2">
    <source>
        <dbReference type="WBParaSite" id="PEQ_0001350401-mRNA-1"/>
    </source>
</evidence>
<dbReference type="AlphaFoldDB" id="A0A914S8H2"/>
<organism evidence="1 2">
    <name type="scientific">Parascaris equorum</name>
    <name type="common">Equine roundworm</name>
    <dbReference type="NCBI Taxonomy" id="6256"/>
    <lineage>
        <taxon>Eukaryota</taxon>
        <taxon>Metazoa</taxon>
        <taxon>Ecdysozoa</taxon>
        <taxon>Nematoda</taxon>
        <taxon>Chromadorea</taxon>
        <taxon>Rhabditida</taxon>
        <taxon>Spirurina</taxon>
        <taxon>Ascaridomorpha</taxon>
        <taxon>Ascaridoidea</taxon>
        <taxon>Ascarididae</taxon>
        <taxon>Parascaris</taxon>
    </lineage>
</organism>
<name>A0A914S8H2_PAREQ</name>
<keyword evidence="1" id="KW-1185">Reference proteome</keyword>
<evidence type="ECO:0000313" key="1">
    <source>
        <dbReference type="Proteomes" id="UP000887564"/>
    </source>
</evidence>
<reference evidence="2" key="1">
    <citation type="submission" date="2022-11" db="UniProtKB">
        <authorList>
            <consortium name="WormBaseParasite"/>
        </authorList>
    </citation>
    <scope>IDENTIFICATION</scope>
</reference>
<protein>
    <submittedName>
        <fullName evidence="2">Uncharacterized protein</fullName>
    </submittedName>
</protein>
<accession>A0A914S8H2</accession>
<dbReference type="Proteomes" id="UP000887564">
    <property type="component" value="Unplaced"/>
</dbReference>